<dbReference type="OrthoDB" id="92254at2"/>
<name>A0A432XDW0_9GAMM</name>
<keyword evidence="7" id="KW-1185">Reference proteome</keyword>
<dbReference type="AlphaFoldDB" id="A0A432XDW0"/>
<dbReference type="PANTHER" id="PTHR37423:SF5">
    <property type="entry name" value="SOLUBLE LYTIC MUREIN TRANSGLYCOSYLASE"/>
    <property type="match status" value="1"/>
</dbReference>
<feature type="chain" id="PRO_5019229203" evidence="3">
    <location>
        <begin position="32"/>
        <end position="668"/>
    </location>
</feature>
<evidence type="ECO:0000259" key="4">
    <source>
        <dbReference type="Pfam" id="PF01464"/>
    </source>
</evidence>
<dbReference type="Pfam" id="PF01464">
    <property type="entry name" value="SLT"/>
    <property type="match status" value="1"/>
</dbReference>
<dbReference type="Gene3D" id="1.10.530.10">
    <property type="match status" value="1"/>
</dbReference>
<feature type="domain" description="Lytic transglycosylase superhelical linker" evidence="5">
    <location>
        <begin position="429"/>
        <end position="488"/>
    </location>
</feature>
<gene>
    <name evidence="6" type="ORF">CWE21_10100</name>
</gene>
<dbReference type="EMBL" id="PIPT01000007">
    <property type="protein sequence ID" value="RUO46944.1"/>
    <property type="molecule type" value="Genomic_DNA"/>
</dbReference>
<evidence type="ECO:0000259" key="5">
    <source>
        <dbReference type="Pfam" id="PF14718"/>
    </source>
</evidence>
<dbReference type="InterPro" id="IPR008939">
    <property type="entry name" value="Lytic_TGlycosylase_superhlx_U"/>
</dbReference>
<dbReference type="CDD" id="cd13401">
    <property type="entry name" value="Slt70-like"/>
    <property type="match status" value="1"/>
</dbReference>
<dbReference type="GO" id="GO:0004553">
    <property type="term" value="F:hydrolase activity, hydrolyzing O-glycosyl compounds"/>
    <property type="evidence" value="ECO:0007669"/>
    <property type="project" value="InterPro"/>
</dbReference>
<dbReference type="Pfam" id="PF14718">
    <property type="entry name" value="SLT_L"/>
    <property type="match status" value="1"/>
</dbReference>
<dbReference type="InterPro" id="IPR012289">
    <property type="entry name" value="Lytic_TGlycosylase_superhlx_L"/>
</dbReference>
<dbReference type="InterPro" id="IPR037061">
    <property type="entry name" value="Lytic_TGlycoase_superhlx_L_sf"/>
</dbReference>
<dbReference type="InterPro" id="IPR023346">
    <property type="entry name" value="Lysozyme-like_dom_sf"/>
</dbReference>
<evidence type="ECO:0000256" key="1">
    <source>
        <dbReference type="ARBA" id="ARBA00007734"/>
    </source>
</evidence>
<comment type="similarity">
    <text evidence="1">Belongs to the transglycosylase Slt family.</text>
</comment>
<proteinExistence type="inferred from homology"/>
<feature type="domain" description="Transglycosylase SLT" evidence="4">
    <location>
        <begin position="509"/>
        <end position="610"/>
    </location>
</feature>
<evidence type="ECO:0000256" key="3">
    <source>
        <dbReference type="SAM" id="SignalP"/>
    </source>
</evidence>
<evidence type="ECO:0000256" key="2">
    <source>
        <dbReference type="ARBA" id="ARBA00022729"/>
    </source>
</evidence>
<dbReference type="Gene3D" id="1.25.20.10">
    <property type="entry name" value="Bacterial muramidases"/>
    <property type="match status" value="1"/>
</dbReference>
<dbReference type="GO" id="GO:0042597">
    <property type="term" value="C:periplasmic space"/>
    <property type="evidence" value="ECO:0007669"/>
    <property type="project" value="InterPro"/>
</dbReference>
<dbReference type="Gene3D" id="1.10.1240.20">
    <property type="entry name" value="Lytic transglycosylase, superhelical linker domain"/>
    <property type="match status" value="1"/>
</dbReference>
<feature type="signal peptide" evidence="3">
    <location>
        <begin position="1"/>
        <end position="31"/>
    </location>
</feature>
<dbReference type="SUPFAM" id="SSF53955">
    <property type="entry name" value="Lysozyme-like"/>
    <property type="match status" value="1"/>
</dbReference>
<reference evidence="7" key="1">
    <citation type="journal article" date="2018" name="Front. Microbiol.">
        <title>Genome-Based Analysis Reveals the Taxonomy and Diversity of the Family Idiomarinaceae.</title>
        <authorList>
            <person name="Liu Y."/>
            <person name="Lai Q."/>
            <person name="Shao Z."/>
        </authorList>
    </citation>
    <scope>NUCLEOTIDE SEQUENCE [LARGE SCALE GENOMIC DNA]</scope>
    <source>
        <strain evidence="7">SW15</strain>
    </source>
</reference>
<dbReference type="RefSeq" id="WP_126834322.1">
    <property type="nucleotide sequence ID" value="NZ_PIPT01000007.1"/>
</dbReference>
<evidence type="ECO:0000313" key="6">
    <source>
        <dbReference type="EMBL" id="RUO46944.1"/>
    </source>
</evidence>
<dbReference type="Proteomes" id="UP000286678">
    <property type="component" value="Unassembled WGS sequence"/>
</dbReference>
<dbReference type="Pfam" id="PF00760">
    <property type="entry name" value="Cucumo_coat"/>
    <property type="match status" value="1"/>
</dbReference>
<protein>
    <submittedName>
        <fullName evidence="6">Murein transglycosylase</fullName>
    </submittedName>
</protein>
<dbReference type="PANTHER" id="PTHR37423">
    <property type="entry name" value="SOLUBLE LYTIC MUREIN TRANSGLYCOSYLASE-RELATED"/>
    <property type="match status" value="1"/>
</dbReference>
<dbReference type="InterPro" id="IPR008258">
    <property type="entry name" value="Transglycosylase_SLT_dom_1"/>
</dbReference>
<keyword evidence="2 3" id="KW-0732">Signal</keyword>
<comment type="caution">
    <text evidence="6">The sequence shown here is derived from an EMBL/GenBank/DDBJ whole genome shotgun (WGS) entry which is preliminary data.</text>
</comment>
<organism evidence="6 7">
    <name type="scientific">Pseudidiomarina aquimaris</name>
    <dbReference type="NCBI Taxonomy" id="641841"/>
    <lineage>
        <taxon>Bacteria</taxon>
        <taxon>Pseudomonadati</taxon>
        <taxon>Pseudomonadota</taxon>
        <taxon>Gammaproteobacteria</taxon>
        <taxon>Alteromonadales</taxon>
        <taxon>Idiomarinaceae</taxon>
        <taxon>Pseudidiomarina</taxon>
    </lineage>
</organism>
<sequence>MRSLCSSKTGTSCALLFTALLSSLWIPSGWAEPKIHDPVLANLEQRSEQRELFVKAEYAAKRGRLAEYQQLLEQLEDYPLTPYLELERLQQVGYLANEERVLRFFNAMQKTPLDWQLRSPWLDYLARNNEQERFLRDFRHPGRLDHRCYFWRYTLAQKTQPRAAVMRAVDQLWQTGESLPKECDPLLATWSKAGHRSEELVWRRAKLAAEEGKHTLLPYLSGLVEEPTRSLIQSYRQVRRNPGNLVRELPKLANQKGVAQERAAQIVTYGLGRLIWRDPDVALKTISDLPRGIELSSAQWTELEQKFAVALSAKNHDQAHNWLVRLEPAEHDTQTLQWQLAEWVREGHWHEFIDNPVAEMATASGSAQWRYWRGRAYEELAQPQRAQAQFEEIAGQRNYYGFLAASKLGTPLQLAREKINYTAAELATVRELPGVQRAYEFLQLQRYLDARREWYELLQHTSAREQELMAVLASQWGWHDQVIYTLGQLGEFGAIEQRFPFAYENEHREYAQSAGIDMEWALAISRRESSFRFDAYSHAGAHGLMQLLPSTAKYVGRRDYSRFDLYNVNTNILLGTRYLADLKRRLGENWVLATAAYNGGIYRVTDWIPSESMAIDRWIETIPYKETRDYVKNVLAYQQIYLLLAEQEPPNRFADLATMTISRKSVGL</sequence>
<evidence type="ECO:0000313" key="7">
    <source>
        <dbReference type="Proteomes" id="UP000286678"/>
    </source>
</evidence>
<dbReference type="SUPFAM" id="SSF48435">
    <property type="entry name" value="Bacterial muramidases"/>
    <property type="match status" value="1"/>
</dbReference>
<accession>A0A432XDW0</accession>